<dbReference type="SUPFAM" id="SSF81606">
    <property type="entry name" value="PP2C-like"/>
    <property type="match status" value="1"/>
</dbReference>
<comment type="catalytic activity">
    <reaction evidence="2">
        <text>O-phospho-L-seryl-[protein] + H2O = L-seryl-[protein] + phosphate</text>
        <dbReference type="Rhea" id="RHEA:20629"/>
        <dbReference type="Rhea" id="RHEA-COMP:9863"/>
        <dbReference type="Rhea" id="RHEA-COMP:11604"/>
        <dbReference type="ChEBI" id="CHEBI:15377"/>
        <dbReference type="ChEBI" id="CHEBI:29999"/>
        <dbReference type="ChEBI" id="CHEBI:43474"/>
        <dbReference type="ChEBI" id="CHEBI:83421"/>
        <dbReference type="EC" id="3.1.3.16"/>
    </reaction>
</comment>
<protein>
    <recommendedName>
        <fullName evidence="1">protein-serine/threonine phosphatase</fullName>
        <ecNumber evidence="1">3.1.3.16</ecNumber>
    </recommendedName>
</protein>
<dbReference type="EC" id="3.1.3.16" evidence="1"/>
<comment type="catalytic activity">
    <reaction evidence="3">
        <text>O-phospho-L-threonyl-[protein] + H2O = L-threonyl-[protein] + phosphate</text>
        <dbReference type="Rhea" id="RHEA:47004"/>
        <dbReference type="Rhea" id="RHEA-COMP:11060"/>
        <dbReference type="Rhea" id="RHEA-COMP:11605"/>
        <dbReference type="ChEBI" id="CHEBI:15377"/>
        <dbReference type="ChEBI" id="CHEBI:30013"/>
        <dbReference type="ChEBI" id="CHEBI:43474"/>
        <dbReference type="ChEBI" id="CHEBI:61977"/>
        <dbReference type="EC" id="3.1.3.16"/>
    </reaction>
</comment>
<dbReference type="Gramene" id="ONK80224">
    <property type="protein sequence ID" value="ONK80224"/>
    <property type="gene ID" value="A4U43_C01F15290"/>
</dbReference>
<feature type="domain" description="PPM-type phosphatase" evidence="4">
    <location>
        <begin position="20"/>
        <end position="96"/>
    </location>
</feature>
<dbReference type="Pfam" id="PF00481">
    <property type="entry name" value="PP2C"/>
    <property type="match status" value="1"/>
</dbReference>
<dbReference type="Gene3D" id="3.60.40.10">
    <property type="entry name" value="PPM-type phosphatase domain"/>
    <property type="match status" value="1"/>
</dbReference>
<accession>A0A5P1FQC1</accession>
<dbReference type="InterPro" id="IPR001932">
    <property type="entry name" value="PPM-type_phosphatase-like_dom"/>
</dbReference>
<reference evidence="6" key="1">
    <citation type="journal article" date="2017" name="Nat. Commun.">
        <title>The asparagus genome sheds light on the origin and evolution of a young Y chromosome.</title>
        <authorList>
            <person name="Harkess A."/>
            <person name="Zhou J."/>
            <person name="Xu C."/>
            <person name="Bowers J.E."/>
            <person name="Van der Hulst R."/>
            <person name="Ayyampalayam S."/>
            <person name="Mercati F."/>
            <person name="Riccardi P."/>
            <person name="McKain M.R."/>
            <person name="Kakrana A."/>
            <person name="Tang H."/>
            <person name="Ray J."/>
            <person name="Groenendijk J."/>
            <person name="Arikit S."/>
            <person name="Mathioni S.M."/>
            <person name="Nakano M."/>
            <person name="Shan H."/>
            <person name="Telgmann-Rauber A."/>
            <person name="Kanno A."/>
            <person name="Yue Z."/>
            <person name="Chen H."/>
            <person name="Li W."/>
            <person name="Chen Y."/>
            <person name="Xu X."/>
            <person name="Zhang Y."/>
            <person name="Luo S."/>
            <person name="Chen H."/>
            <person name="Gao J."/>
            <person name="Mao Z."/>
            <person name="Pires J.C."/>
            <person name="Luo M."/>
            <person name="Kudrna D."/>
            <person name="Wing R.A."/>
            <person name="Meyers B.C."/>
            <person name="Yi K."/>
            <person name="Kong H."/>
            <person name="Lavrijsen P."/>
            <person name="Sunseri F."/>
            <person name="Falavigna A."/>
            <person name="Ye Y."/>
            <person name="Leebens-Mack J.H."/>
            <person name="Chen G."/>
        </authorList>
    </citation>
    <scope>NUCLEOTIDE SEQUENCE [LARGE SCALE GENOMIC DNA]</scope>
    <source>
        <strain evidence="6">cv. DH0086</strain>
    </source>
</reference>
<evidence type="ECO:0000256" key="3">
    <source>
        <dbReference type="ARBA" id="ARBA00048336"/>
    </source>
</evidence>
<dbReference type="InterPro" id="IPR036457">
    <property type="entry name" value="PPM-type-like_dom_sf"/>
</dbReference>
<keyword evidence="6" id="KW-1185">Reference proteome</keyword>
<dbReference type="GO" id="GO:0004722">
    <property type="term" value="F:protein serine/threonine phosphatase activity"/>
    <property type="evidence" value="ECO:0007669"/>
    <property type="project" value="UniProtKB-EC"/>
</dbReference>
<evidence type="ECO:0000256" key="2">
    <source>
        <dbReference type="ARBA" id="ARBA00047761"/>
    </source>
</evidence>
<sequence>MRTKEAILGCTDMMVVEKPELSLMGSCVLVTVMKGQDVYLMNVGDSRVILGMKGRRDLRSINKEVDDELLDLVTLQLTLDRSTCVKEEVVRIRSEHPDNI</sequence>
<dbReference type="AlphaFoldDB" id="A0A5P1FQC1"/>
<dbReference type="Proteomes" id="UP000243459">
    <property type="component" value="Chromosome 1"/>
</dbReference>
<organism evidence="5 6">
    <name type="scientific">Asparagus officinalis</name>
    <name type="common">Garden asparagus</name>
    <dbReference type="NCBI Taxonomy" id="4686"/>
    <lineage>
        <taxon>Eukaryota</taxon>
        <taxon>Viridiplantae</taxon>
        <taxon>Streptophyta</taxon>
        <taxon>Embryophyta</taxon>
        <taxon>Tracheophyta</taxon>
        <taxon>Spermatophyta</taxon>
        <taxon>Magnoliopsida</taxon>
        <taxon>Liliopsida</taxon>
        <taxon>Asparagales</taxon>
        <taxon>Asparagaceae</taxon>
        <taxon>Asparagoideae</taxon>
        <taxon>Asparagus</taxon>
    </lineage>
</organism>
<proteinExistence type="predicted"/>
<evidence type="ECO:0000256" key="1">
    <source>
        <dbReference type="ARBA" id="ARBA00013081"/>
    </source>
</evidence>
<name>A0A5P1FQC1_ASPOF</name>
<gene>
    <name evidence="5" type="ORF">A4U43_C01F15290</name>
</gene>
<evidence type="ECO:0000313" key="5">
    <source>
        <dbReference type="EMBL" id="ONK80224.1"/>
    </source>
</evidence>
<evidence type="ECO:0000313" key="6">
    <source>
        <dbReference type="Proteomes" id="UP000243459"/>
    </source>
</evidence>
<dbReference type="EMBL" id="CM007381">
    <property type="protein sequence ID" value="ONK80224.1"/>
    <property type="molecule type" value="Genomic_DNA"/>
</dbReference>
<evidence type="ECO:0000259" key="4">
    <source>
        <dbReference type="Pfam" id="PF00481"/>
    </source>
</evidence>